<protein>
    <submittedName>
        <fullName evidence="2">Pecanex-like protein</fullName>
    </submittedName>
</protein>
<proteinExistence type="predicted"/>
<dbReference type="Proteomes" id="UP000035642">
    <property type="component" value="Unassembled WGS sequence"/>
</dbReference>
<dbReference type="AlphaFoldDB" id="A0A0K0CVQ1"/>
<dbReference type="PANTHER" id="PTHR46079">
    <property type="entry name" value="FERM DOMAIN-CONTAINING PROTEIN 4"/>
    <property type="match status" value="1"/>
</dbReference>
<reference evidence="2" key="2">
    <citation type="submission" date="2017-02" db="UniProtKB">
        <authorList>
            <consortium name="WormBaseParasite"/>
        </authorList>
    </citation>
    <scope>IDENTIFICATION</scope>
</reference>
<accession>A0A0K0CVQ1</accession>
<organism evidence="1 2">
    <name type="scientific">Angiostrongylus cantonensis</name>
    <name type="common">Rat lungworm</name>
    <dbReference type="NCBI Taxonomy" id="6313"/>
    <lineage>
        <taxon>Eukaryota</taxon>
        <taxon>Metazoa</taxon>
        <taxon>Ecdysozoa</taxon>
        <taxon>Nematoda</taxon>
        <taxon>Chromadorea</taxon>
        <taxon>Rhabditida</taxon>
        <taxon>Rhabditina</taxon>
        <taxon>Rhabditomorpha</taxon>
        <taxon>Strongyloidea</taxon>
        <taxon>Metastrongylidae</taxon>
        <taxon>Angiostrongylus</taxon>
    </lineage>
</organism>
<sequence length="322" mass="36557">LVSHSRRTSVDLLNGECLKMFVTSRLSVDEVLLLAAHHCRIFEIAFFDDHSHHHWLQGGEKLLDYKFPSSKAIIRSMYNIRSFVDSIFFRGSYISLKNHLWLLASFIPRFLSHHDLDQDFLSRQALTEYSALCDVQHRSAIISLMRIVEKCSKYGRRLSCSGCVLSINSLGIQNFLDNLYYKNHIFSIEARDPRSKQIFGFNVSTASVLRGDDLSLSTLSCVGRVIWTTAIAHDRLNRLIRESSIGSCSPTLSSLHSITSLSTMPAAKVRDELHSNRPTLAVVRSTANYWTQDFASYITMSMSQNVHRIVYVGQNANEPSSF</sequence>
<evidence type="ECO:0000313" key="1">
    <source>
        <dbReference type="Proteomes" id="UP000035642"/>
    </source>
</evidence>
<dbReference type="PANTHER" id="PTHR46079:SF2">
    <property type="entry name" value="FERM DOMAIN-CONTAINING PROTEIN"/>
    <property type="match status" value="1"/>
</dbReference>
<keyword evidence="1" id="KW-1185">Reference proteome</keyword>
<reference evidence="1" key="1">
    <citation type="submission" date="2012-09" db="EMBL/GenBank/DDBJ databases">
        <authorList>
            <person name="Martin A.A."/>
        </authorList>
    </citation>
    <scope>NUCLEOTIDE SEQUENCE</scope>
</reference>
<evidence type="ECO:0000313" key="2">
    <source>
        <dbReference type="WBParaSite" id="ACAC_0000143601-mRNA-1"/>
    </source>
</evidence>
<dbReference type="GO" id="GO:0090162">
    <property type="term" value="P:establishment of epithelial cell polarity"/>
    <property type="evidence" value="ECO:0007669"/>
    <property type="project" value="InterPro"/>
</dbReference>
<dbReference type="STRING" id="6313.A0A0K0CVQ1"/>
<dbReference type="InterPro" id="IPR047176">
    <property type="entry name" value="FRMD4A/B"/>
</dbReference>
<name>A0A0K0CVQ1_ANGCA</name>
<dbReference type="WBParaSite" id="ACAC_0000143601-mRNA-1">
    <property type="protein sequence ID" value="ACAC_0000143601-mRNA-1"/>
    <property type="gene ID" value="ACAC_0000143601"/>
</dbReference>